<dbReference type="EMBL" id="CP041372">
    <property type="protein sequence ID" value="QKS72116.1"/>
    <property type="molecule type" value="Genomic_DNA"/>
</dbReference>
<keyword evidence="7" id="KW-1185">Reference proteome</keyword>
<feature type="binding site" evidence="4">
    <location>
        <position position="395"/>
    </location>
    <ligand>
        <name>FAD</name>
        <dbReference type="ChEBI" id="CHEBI:57692"/>
    </ligand>
</feature>
<dbReference type="Gene3D" id="3.50.50.60">
    <property type="entry name" value="FAD/NAD(P)-binding domain"/>
    <property type="match status" value="1"/>
</dbReference>
<dbReference type="PRINTS" id="PR00757">
    <property type="entry name" value="AMINEOXDASEF"/>
</dbReference>
<keyword evidence="3" id="KW-0560">Oxidoreductase</keyword>
<protein>
    <submittedName>
        <fullName evidence="6">FAD-dependent oxidoreductase</fullName>
    </submittedName>
</protein>
<dbReference type="GO" id="GO:0016491">
    <property type="term" value="F:oxidoreductase activity"/>
    <property type="evidence" value="ECO:0007669"/>
    <property type="project" value="UniProtKB-KW"/>
</dbReference>
<dbReference type="AlphaFoldDB" id="A0A859FIM4"/>
<dbReference type="PANTHER" id="PTHR43563">
    <property type="entry name" value="AMINE OXIDASE"/>
    <property type="match status" value="1"/>
</dbReference>
<sequence>MTQSIIVIGAGLAGLSAATALKNANCHLTMLEAAPQAGGKVKSWISEKDDTYIEEGAQFINTDMTQMVKLATSAGLSIVQTGSKPDGISIAAPEQAPISDELFDHEDELDDIVITRKEEDIPLSSLYNRLDITKDEQQLISSMYGELINVNPQLVSAAGFLSIHKRFASMQDDTTHQVAGPLSHLVGHLLKQLPTVHFSEPARSIFSDEKGVTVQTDKQEYQADGVVIAVPPAVASKLTYSSNLVSHFKQALDSYINGSIIKITWEYETPFWEELKGRDEVIHMAEATFTTPQGISVQDTSARGINNRLTMFIGADLAEELATKKEDDVVRIAEEWLKEAVGERAFTYSRRHVSTWVNDPLCGGGYGAAVRYGSMIAPYELLREPYARTVFASSELTKEFAHHMEGALRAGKYAATSLLSFLKKKG</sequence>
<feature type="domain" description="Amine oxidase" evidence="5">
    <location>
        <begin position="12"/>
        <end position="418"/>
    </location>
</feature>
<evidence type="ECO:0000256" key="1">
    <source>
        <dbReference type="ARBA" id="ARBA00001974"/>
    </source>
</evidence>
<dbReference type="KEGG" id="psua:FLK61_36255"/>
<feature type="binding site" evidence="4">
    <location>
        <begin position="32"/>
        <end position="33"/>
    </location>
    <ligand>
        <name>FAD</name>
        <dbReference type="ChEBI" id="CHEBI:57692"/>
    </ligand>
</feature>
<dbReference type="SUPFAM" id="SSF51905">
    <property type="entry name" value="FAD/NAD(P)-binding domain"/>
    <property type="match status" value="1"/>
</dbReference>
<evidence type="ECO:0000313" key="6">
    <source>
        <dbReference type="EMBL" id="QKS72116.1"/>
    </source>
</evidence>
<dbReference type="InterPro" id="IPR036188">
    <property type="entry name" value="FAD/NAD-bd_sf"/>
</dbReference>
<dbReference type="RefSeq" id="WP_176010100.1">
    <property type="nucleotide sequence ID" value="NZ_CP041372.2"/>
</dbReference>
<feature type="binding site" evidence="4">
    <location>
        <position position="312"/>
    </location>
    <ligand>
        <name>substrate</name>
    </ligand>
</feature>
<reference evidence="7" key="1">
    <citation type="submission" date="2019-07" db="EMBL/GenBank/DDBJ databases">
        <title>Bacillus alkalisoli sp. nov. isolated from saline soil.</title>
        <authorList>
            <person name="Sun J.-Q."/>
            <person name="Xu L."/>
        </authorList>
    </citation>
    <scope>NUCLEOTIDE SEQUENCE [LARGE SCALE GENOMIC DNA]</scope>
    <source>
        <strain evidence="7">M4U3P1</strain>
    </source>
</reference>
<dbReference type="Proteomes" id="UP000318138">
    <property type="component" value="Chromosome"/>
</dbReference>
<dbReference type="SUPFAM" id="SSF54373">
    <property type="entry name" value="FAD-linked reductases, C-terminal domain"/>
    <property type="match status" value="1"/>
</dbReference>
<proteinExistence type="inferred from homology"/>
<gene>
    <name evidence="6" type="ORF">FLK61_36255</name>
</gene>
<name>A0A859FIM4_9BACI</name>
<organism evidence="6 7">
    <name type="scientific">Paenalkalicoccus suaedae</name>
    <dbReference type="NCBI Taxonomy" id="2592382"/>
    <lineage>
        <taxon>Bacteria</taxon>
        <taxon>Bacillati</taxon>
        <taxon>Bacillota</taxon>
        <taxon>Bacilli</taxon>
        <taxon>Bacillales</taxon>
        <taxon>Bacillaceae</taxon>
        <taxon>Paenalkalicoccus</taxon>
    </lineage>
</organism>
<evidence type="ECO:0000256" key="3">
    <source>
        <dbReference type="ARBA" id="ARBA00023002"/>
    </source>
</evidence>
<comment type="similarity">
    <text evidence="2">Belongs to the flavin monoamine oxidase family.</text>
</comment>
<evidence type="ECO:0000256" key="2">
    <source>
        <dbReference type="ARBA" id="ARBA00005995"/>
    </source>
</evidence>
<accession>A0A859FIM4</accession>
<evidence type="ECO:0000256" key="4">
    <source>
        <dbReference type="PIRSR" id="PIRSR601613-1"/>
    </source>
</evidence>
<dbReference type="InterPro" id="IPR050703">
    <property type="entry name" value="Flavin_MAO"/>
</dbReference>
<dbReference type="Pfam" id="PF01593">
    <property type="entry name" value="Amino_oxidase"/>
    <property type="match status" value="1"/>
</dbReference>
<evidence type="ECO:0000259" key="5">
    <source>
        <dbReference type="Pfam" id="PF01593"/>
    </source>
</evidence>
<dbReference type="PANTHER" id="PTHR43563:SF1">
    <property type="entry name" value="AMINE OXIDASE [FLAVIN-CONTAINING] B"/>
    <property type="match status" value="1"/>
</dbReference>
<comment type="cofactor">
    <cofactor evidence="1">
        <name>FAD</name>
        <dbReference type="ChEBI" id="CHEBI:57692"/>
    </cofactor>
</comment>
<dbReference type="InterPro" id="IPR002937">
    <property type="entry name" value="Amino_oxidase"/>
</dbReference>
<evidence type="ECO:0000313" key="7">
    <source>
        <dbReference type="Proteomes" id="UP000318138"/>
    </source>
</evidence>
<dbReference type="InterPro" id="IPR001613">
    <property type="entry name" value="Flavin_amine_oxidase"/>
</dbReference>